<keyword evidence="2" id="KW-0813">Transport</keyword>
<keyword evidence="8" id="KW-1185">Reference proteome</keyword>
<dbReference type="Proteomes" id="UP001642502">
    <property type="component" value="Unassembled WGS sequence"/>
</dbReference>
<feature type="region of interest" description="Disordered" evidence="5">
    <location>
        <begin position="397"/>
        <end position="419"/>
    </location>
</feature>
<feature type="compositionally biased region" description="Polar residues" evidence="5">
    <location>
        <begin position="305"/>
        <end position="330"/>
    </location>
</feature>
<evidence type="ECO:0000313" key="8">
    <source>
        <dbReference type="Proteomes" id="UP001642502"/>
    </source>
</evidence>
<feature type="compositionally biased region" description="Polar residues" evidence="5">
    <location>
        <begin position="1055"/>
        <end position="1067"/>
    </location>
</feature>
<feature type="region of interest" description="Disordered" evidence="5">
    <location>
        <begin position="1055"/>
        <end position="1076"/>
    </location>
</feature>
<proteinExistence type="predicted"/>
<evidence type="ECO:0000259" key="6">
    <source>
        <dbReference type="PROSITE" id="PS50219"/>
    </source>
</evidence>
<organism evidence="7 8">
    <name type="scientific">Sporothrix epigloea</name>
    <dbReference type="NCBI Taxonomy" id="1892477"/>
    <lineage>
        <taxon>Eukaryota</taxon>
        <taxon>Fungi</taxon>
        <taxon>Dikarya</taxon>
        <taxon>Ascomycota</taxon>
        <taxon>Pezizomycotina</taxon>
        <taxon>Sordariomycetes</taxon>
        <taxon>Sordariomycetidae</taxon>
        <taxon>Ophiostomatales</taxon>
        <taxon>Ophiostomataceae</taxon>
        <taxon>Sporothrix</taxon>
    </lineage>
</organism>
<evidence type="ECO:0000256" key="4">
    <source>
        <dbReference type="ARBA" id="ARBA00022927"/>
    </source>
</evidence>
<evidence type="ECO:0000256" key="5">
    <source>
        <dbReference type="SAM" id="MobiDB-lite"/>
    </source>
</evidence>
<feature type="compositionally biased region" description="Polar residues" evidence="5">
    <location>
        <begin position="241"/>
        <end position="275"/>
    </location>
</feature>
<keyword evidence="4" id="KW-0653">Protein transport</keyword>
<dbReference type="EMBL" id="CAWUON010000005">
    <property type="protein sequence ID" value="CAK7264127.1"/>
    <property type="molecule type" value="Genomic_DNA"/>
</dbReference>
<sequence length="1191" mass="130853">MAAEASALERGPFVLRQLLDSIPLSADGTGEGIRINCVDYYDGNLYVGTSASELLHFVELPPEPNDNVSASTFMLASRLSLPFTEPSNPPGPARPGVQQIVLLPPVGKACVLCNWTVTFYSLPELTPVFREVRNCNWIGGVDISEVLTSDHSPRVTILLSLNRRLQVVRIGEDARAVKNIDFAASTLSVRRNAIACVADSKCYALVHVEQQLKIPLMSISSLDEQLPSNAIGRAQSLQASVGDTSLSRNSSLAQTHTRSTSTATQQSGHSRNASLGSFIAGSGRSDSRPPPPRKGDPDDDALRGQDSSLKPATTPSHGSASGAETTRPQTVSPPPPPPPKLAPTLKPLVVSPTPEEFLIVTGTGPSDPGIGMFVNLDGDPTRPTLEFDKYPTEIVVDGGVPDLASSSPSPESDGLGDEEEDGYVLASISKDYPDGLHYGLEIQRWDLNMGEAEATKFWLETPDGKHTAPIGIRGVLGNNESVFSEVVDRLAQKRYSLSLSETADLNEPRNEANAAAESSFEPKQNSHEEEDASRNRAEVTFATRLAKTNGRIVVWSGDCIWWAMRNPLILQLEAGLNHALSGAKIVPDSADERRELFTVLRSLHGREAKTELEFVTFSYIQQRGGTLLFLSLCHSTGQDEYSNSELRTLEEVILDSGLDPRIIVSLIPGLRSEIIQGKGGIWIFGGVKKILDQYLMAQSLQRNPVSTLTPQLLQFLRRFLIAWRKKRGFGSVADESDVFRTLDAALLCVLLQLDRDTPKGIVHVKSDSARADLNDVVDKGVDCFDRAVALLESHHRLFVLSRLYQSRKMASNVLATWRRIVEGERDDGGELVDGENRIRDYLSKVSSQALVQEYGLWLAKRNPKLGVQIFADDKARAPKFEPAQVVPLLRANAPGAVKYYLEYLVFQKGHSAHVNELISYYLEIVTDDLQLSKASRDTIYASYEAYRALQPPKPTFHRFLADNATAGDEVWQSRLRLLELLGGPHPYDVTAVRACLATSLPADQPAERLLVPETIILNGREHRHEEALRLLVHSLCDYDTAVKYCMMGGSSLYNTTQDSSSHTQGKTSDVDRQPKRRVSLPPTAEVQTKLFRTLLVEFLAIADVGDRVEQTGALLARFAGCFDVLDVLNLLPDSWAVEITSGFLVHSLRELVRDRNQSIVARALSGAENLRVHDQLVKKMDDLGPQIEAER</sequence>
<evidence type="ECO:0000313" key="7">
    <source>
        <dbReference type="EMBL" id="CAK7264127.1"/>
    </source>
</evidence>
<protein>
    <recommendedName>
        <fullName evidence="6">CNH domain-containing protein</fullName>
    </recommendedName>
</protein>
<dbReference type="PROSITE" id="PS50219">
    <property type="entry name" value="CNH"/>
    <property type="match status" value="1"/>
</dbReference>
<name>A0ABP0D7P0_9PEZI</name>
<accession>A0ABP0D7P0</accession>
<feature type="compositionally biased region" description="Basic and acidic residues" evidence="5">
    <location>
        <begin position="524"/>
        <end position="536"/>
    </location>
</feature>
<gene>
    <name evidence="7" type="ORF">SEPCBS119000_000840</name>
</gene>
<comment type="caution">
    <text evidence="7">The sequence shown here is derived from an EMBL/GenBank/DDBJ whole genome shotgun (WGS) entry which is preliminary data.</text>
</comment>
<feature type="domain" description="CNH" evidence="6">
    <location>
        <begin position="32"/>
        <end position="443"/>
    </location>
</feature>
<keyword evidence="3" id="KW-0963">Cytoplasm</keyword>
<evidence type="ECO:0000256" key="2">
    <source>
        <dbReference type="ARBA" id="ARBA00022448"/>
    </source>
</evidence>
<evidence type="ECO:0000256" key="1">
    <source>
        <dbReference type="ARBA" id="ARBA00004496"/>
    </source>
</evidence>
<dbReference type="InterPro" id="IPR001180">
    <property type="entry name" value="CNH_dom"/>
</dbReference>
<dbReference type="PANTHER" id="PTHR12894:SF27">
    <property type="entry name" value="TRANSFORMING GROWTH FACTOR-BETA RECEPTOR-ASSOCIATED PROTEIN 1"/>
    <property type="match status" value="1"/>
</dbReference>
<comment type="subcellular location">
    <subcellularLocation>
        <location evidence="1">Cytoplasm</location>
    </subcellularLocation>
</comment>
<reference evidence="7 8" key="1">
    <citation type="submission" date="2024-01" db="EMBL/GenBank/DDBJ databases">
        <authorList>
            <person name="Allen C."/>
            <person name="Tagirdzhanova G."/>
        </authorList>
    </citation>
    <scope>NUCLEOTIDE SEQUENCE [LARGE SCALE GENOMIC DNA]</scope>
    <source>
        <strain evidence="7 8">CBS 119000</strain>
    </source>
</reference>
<feature type="region of interest" description="Disordered" evidence="5">
    <location>
        <begin position="502"/>
        <end position="536"/>
    </location>
</feature>
<dbReference type="InterPro" id="IPR032914">
    <property type="entry name" value="Vam6/VPS39/TRAP1"/>
</dbReference>
<evidence type="ECO:0000256" key="3">
    <source>
        <dbReference type="ARBA" id="ARBA00022490"/>
    </source>
</evidence>
<feature type="compositionally biased region" description="Basic and acidic residues" evidence="5">
    <location>
        <begin position="293"/>
        <end position="303"/>
    </location>
</feature>
<feature type="region of interest" description="Disordered" evidence="5">
    <location>
        <begin position="241"/>
        <end position="347"/>
    </location>
</feature>
<feature type="compositionally biased region" description="Pro residues" evidence="5">
    <location>
        <begin position="331"/>
        <end position="341"/>
    </location>
</feature>
<dbReference type="PANTHER" id="PTHR12894">
    <property type="entry name" value="CNH DOMAIN CONTAINING"/>
    <property type="match status" value="1"/>
</dbReference>